<accession>A0A6N2NBK8</accession>
<evidence type="ECO:0000313" key="1">
    <source>
        <dbReference type="EMBL" id="VFU64142.1"/>
    </source>
</evidence>
<gene>
    <name evidence="1" type="ORF">SVIM_LOCUS491392</name>
</gene>
<proteinExistence type="predicted"/>
<protein>
    <submittedName>
        <fullName evidence="1">Uncharacterized protein</fullName>
    </submittedName>
</protein>
<reference evidence="1" key="1">
    <citation type="submission" date="2019-03" db="EMBL/GenBank/DDBJ databases">
        <authorList>
            <person name="Mank J."/>
            <person name="Almeida P."/>
        </authorList>
    </citation>
    <scope>NUCLEOTIDE SEQUENCE</scope>
    <source>
        <strain evidence="1">78183</strain>
    </source>
</reference>
<name>A0A6N2NBK8_SALVM</name>
<sequence>MEYEVIIVNRQLENLKAYTHSNRVKRDGEENSGGLDCLLANDFFCEWKHRIQSSIDEGAEMFAQKNKLEILVALDCCEEINAINIDHTTT</sequence>
<dbReference type="AlphaFoldDB" id="A0A6N2NBK8"/>
<dbReference type="EMBL" id="CAADRP010002251">
    <property type="protein sequence ID" value="VFU64142.1"/>
    <property type="molecule type" value="Genomic_DNA"/>
</dbReference>
<organism evidence="1">
    <name type="scientific">Salix viminalis</name>
    <name type="common">Common osier</name>
    <name type="synonym">Basket willow</name>
    <dbReference type="NCBI Taxonomy" id="40686"/>
    <lineage>
        <taxon>Eukaryota</taxon>
        <taxon>Viridiplantae</taxon>
        <taxon>Streptophyta</taxon>
        <taxon>Embryophyta</taxon>
        <taxon>Tracheophyta</taxon>
        <taxon>Spermatophyta</taxon>
        <taxon>Magnoliopsida</taxon>
        <taxon>eudicotyledons</taxon>
        <taxon>Gunneridae</taxon>
        <taxon>Pentapetalae</taxon>
        <taxon>rosids</taxon>
        <taxon>fabids</taxon>
        <taxon>Malpighiales</taxon>
        <taxon>Salicaceae</taxon>
        <taxon>Saliceae</taxon>
        <taxon>Salix</taxon>
    </lineage>
</organism>